<feature type="domain" description="RNA polymerase II assembly factor Rtp1 C-terminal" evidence="3">
    <location>
        <begin position="692"/>
        <end position="809"/>
    </location>
</feature>
<dbReference type="OrthoDB" id="39591at2759"/>
<dbReference type="SUPFAM" id="SSF48371">
    <property type="entry name" value="ARM repeat"/>
    <property type="match status" value="1"/>
</dbReference>
<reference evidence="4" key="1">
    <citation type="journal article" date="2020" name="Stud. Mycol.">
        <title>101 Dothideomycetes genomes: a test case for predicting lifestyles and emergence of pathogens.</title>
        <authorList>
            <person name="Haridas S."/>
            <person name="Albert R."/>
            <person name="Binder M."/>
            <person name="Bloem J."/>
            <person name="Labutti K."/>
            <person name="Salamov A."/>
            <person name="Andreopoulos B."/>
            <person name="Baker S."/>
            <person name="Barry K."/>
            <person name="Bills G."/>
            <person name="Bluhm B."/>
            <person name="Cannon C."/>
            <person name="Castanera R."/>
            <person name="Culley D."/>
            <person name="Daum C."/>
            <person name="Ezra D."/>
            <person name="Gonzalez J."/>
            <person name="Henrissat B."/>
            <person name="Kuo A."/>
            <person name="Liang C."/>
            <person name="Lipzen A."/>
            <person name="Lutzoni F."/>
            <person name="Magnuson J."/>
            <person name="Mondo S."/>
            <person name="Nolan M."/>
            <person name="Ohm R."/>
            <person name="Pangilinan J."/>
            <person name="Park H.-J."/>
            <person name="Ramirez L."/>
            <person name="Alfaro M."/>
            <person name="Sun H."/>
            <person name="Tritt A."/>
            <person name="Yoshinaga Y."/>
            <person name="Zwiers L.-H."/>
            <person name="Turgeon B."/>
            <person name="Goodwin S."/>
            <person name="Spatafora J."/>
            <person name="Crous P."/>
            <person name="Grigoriev I."/>
        </authorList>
    </citation>
    <scope>NUCLEOTIDE SEQUENCE</scope>
    <source>
        <strain evidence="4">CBS 123094</strain>
    </source>
</reference>
<dbReference type="InterPro" id="IPR016024">
    <property type="entry name" value="ARM-type_fold"/>
</dbReference>
<dbReference type="PANTHER" id="PTHR20959">
    <property type="entry name" value="TRANSPORT AND GOLGI ORGANIZATION PROTEIN 6 FAMILY MEMBER"/>
    <property type="match status" value="1"/>
</dbReference>
<evidence type="ECO:0000259" key="3">
    <source>
        <dbReference type="Pfam" id="PF10363"/>
    </source>
</evidence>
<comment type="similarity">
    <text evidence="1">Belongs to the Tango6 family.</text>
</comment>
<dbReference type="InterPro" id="IPR039600">
    <property type="entry name" value="TANGO6/Rtp1"/>
</dbReference>
<dbReference type="GO" id="GO:0009306">
    <property type="term" value="P:protein secretion"/>
    <property type="evidence" value="ECO:0007669"/>
    <property type="project" value="TreeGrafter"/>
</dbReference>
<dbReference type="Proteomes" id="UP000799779">
    <property type="component" value="Unassembled WGS sequence"/>
</dbReference>
<evidence type="ECO:0000313" key="5">
    <source>
        <dbReference type="Proteomes" id="UP000799779"/>
    </source>
</evidence>
<accession>A0A6A5W329</accession>
<gene>
    <name evidence="4" type="ORF">P154DRAFT_25846</name>
</gene>
<evidence type="ECO:0008006" key="6">
    <source>
        <dbReference type="Google" id="ProtNLM"/>
    </source>
</evidence>
<name>A0A6A5W329_9PLEO</name>
<dbReference type="InterPro" id="IPR019451">
    <property type="entry name" value="Rtp1_C1"/>
</dbReference>
<dbReference type="AlphaFoldDB" id="A0A6A5W329"/>
<dbReference type="EMBL" id="ML977655">
    <property type="protein sequence ID" value="KAF1994581.1"/>
    <property type="molecule type" value="Genomic_DNA"/>
</dbReference>
<dbReference type="Pfam" id="PF10304">
    <property type="entry name" value="RTP1_C2"/>
    <property type="match status" value="1"/>
</dbReference>
<organism evidence="4 5">
    <name type="scientific">Amniculicola lignicola CBS 123094</name>
    <dbReference type="NCBI Taxonomy" id="1392246"/>
    <lineage>
        <taxon>Eukaryota</taxon>
        <taxon>Fungi</taxon>
        <taxon>Dikarya</taxon>
        <taxon>Ascomycota</taxon>
        <taxon>Pezizomycotina</taxon>
        <taxon>Dothideomycetes</taxon>
        <taxon>Pleosporomycetidae</taxon>
        <taxon>Pleosporales</taxon>
        <taxon>Amniculicolaceae</taxon>
        <taxon>Amniculicola</taxon>
    </lineage>
</organism>
<sequence length="1075" mass="117555">MGSVRVAVDAAADFVAPFLHKGVEHDKAPLAQEASAKQLVEAAISHLQAINIAEQAQDPNAPYDGSLVGVVYGLVDFITSRGILPFLSAGVVFSQRPQSVLRESSLPPVPSQDDGFLPKLVEALLPILEQTGTGVQPLVNQRILPDLVAAIAELAFSPCTSSASHSSFEPRFEKTLVLTATSRLFPILTTYLQQDLPPWLRQRLSKALAMVPLRVHGVRHTIEFISLSYLHKNSKVPEDAAGSLSQIPIPLEAITHAGRLLASPPSGMSPEDWFSSLAPQLWSLLDGEEGIELSKGAGQVIAGGILNRKSTGAPGAVGWELFASPLIRAINPSPIAQLTPSTDTREQAIVEEQNLLLALKRLAVIVTSYGHPGLLKRLLNPVLLAIWGLLVYGKSRPSLDAQWKILPRTILSRYMVVCCDPRQIDRLMHNMFWDGESSWTFGPGSQGGVEVRRRSQQDTGVLAVGGLLARLPLLNERIRTIVSLLDEANIDDDIAGVIFVNTTKRWLSTEKPIETKPSLTNEEPDPLKALTDAKLSEALATKFQDKFARSPQHIIELMATLLNNYVDECKTKAKKLLEVQGVSRVNLGNIVKPYSTTAYSSDGDAESEELISFALSILTTVLSSPDFKPKTDPTLLFLSLPSALEYMATPLEAQSVPIPALITNAAANLLLLIRPSLPPEPSNPRAQNRTTLQTALKNLTSSEPPNRTWALTTLRQIIHDPASFPLIDIPSTAHMILAVSIADRESYVHTAAIPVLVDLTIRAPNPTLRIVVDAFLDVDELTLRLKKEKEVEEALDFRLRVGEVLHDIVLSDLFWATKSDVQMRYNGLTLLTEAVLSLASRRGQRHKTLAARNEMFATEQKVQEEGEAAWGGPIPNLLDPEGQNPAEQADRDALFRIVQGWENTGIEEDVRIRTSALSILGTIFEKRLELLSQVTVDAGLQMVLLIMAMEGGAAKGILRRSTVLVVMGVLKGMDALLEEGKNGAVGMGSKQTEEVERVMKWARDEDEDDLVKSHAESVLEGIEIWRMKKVYKIRDEGFTLGANLGSEGNLRGLDVHPLADENKPGRQGLIVEEIE</sequence>
<evidence type="ECO:0000256" key="1">
    <source>
        <dbReference type="ARBA" id="ARBA00005724"/>
    </source>
</evidence>
<dbReference type="PANTHER" id="PTHR20959:SF1">
    <property type="entry name" value="TRANSPORT AND GOLGI ORGANIZATION PROTEIN 6 HOMOLOG"/>
    <property type="match status" value="1"/>
</dbReference>
<feature type="domain" description="RNA polymerase II assembly factor Rtp1 C-terminal" evidence="2">
    <location>
        <begin position="993"/>
        <end position="1023"/>
    </location>
</feature>
<protein>
    <recommendedName>
        <fullName evidence="6">RNA polymerase II assembly factor Rtp1 C-terminal domain-containing protein</fullName>
    </recommendedName>
</protein>
<proteinExistence type="inferred from homology"/>
<evidence type="ECO:0000259" key="2">
    <source>
        <dbReference type="Pfam" id="PF10304"/>
    </source>
</evidence>
<dbReference type="InterPro" id="IPR019414">
    <property type="entry name" value="Rtp1_C2"/>
</dbReference>
<evidence type="ECO:0000313" key="4">
    <source>
        <dbReference type="EMBL" id="KAF1994581.1"/>
    </source>
</evidence>
<dbReference type="Pfam" id="PF10363">
    <property type="entry name" value="RTP1_C1"/>
    <property type="match status" value="1"/>
</dbReference>
<keyword evidence="5" id="KW-1185">Reference proteome</keyword>